<reference evidence="3" key="1">
    <citation type="journal article" date="2019" name="Int. J. Syst. Evol. Microbiol.">
        <title>The Global Catalogue of Microorganisms (GCM) 10K type strain sequencing project: providing services to taxonomists for standard genome sequencing and annotation.</title>
        <authorList>
            <consortium name="The Broad Institute Genomics Platform"/>
            <consortium name="The Broad Institute Genome Sequencing Center for Infectious Disease"/>
            <person name="Wu L."/>
            <person name="Ma J."/>
        </authorList>
    </citation>
    <scope>NUCLEOTIDE SEQUENCE [LARGE SCALE GENOMIC DNA]</scope>
    <source>
        <strain evidence="3">JCM 9458</strain>
    </source>
</reference>
<keyword evidence="1" id="KW-1133">Transmembrane helix</keyword>
<feature type="transmembrane region" description="Helical" evidence="1">
    <location>
        <begin position="40"/>
        <end position="61"/>
    </location>
</feature>
<dbReference type="EMBL" id="BAAAYN010000023">
    <property type="protein sequence ID" value="GAA3388601.1"/>
    <property type="molecule type" value="Genomic_DNA"/>
</dbReference>
<keyword evidence="1" id="KW-0472">Membrane</keyword>
<proteinExistence type="predicted"/>
<comment type="caution">
    <text evidence="2">The sequence shown here is derived from an EMBL/GenBank/DDBJ whole genome shotgun (WGS) entry which is preliminary data.</text>
</comment>
<keyword evidence="1" id="KW-0812">Transmembrane</keyword>
<dbReference type="Proteomes" id="UP001501676">
    <property type="component" value="Unassembled WGS sequence"/>
</dbReference>
<organism evidence="2 3">
    <name type="scientific">Cryptosporangium minutisporangium</name>
    <dbReference type="NCBI Taxonomy" id="113569"/>
    <lineage>
        <taxon>Bacteria</taxon>
        <taxon>Bacillati</taxon>
        <taxon>Actinomycetota</taxon>
        <taxon>Actinomycetes</taxon>
        <taxon>Cryptosporangiales</taxon>
        <taxon>Cryptosporangiaceae</taxon>
        <taxon>Cryptosporangium</taxon>
    </lineage>
</organism>
<name>A0ABP6SZV3_9ACTN</name>
<sequence length="191" mass="20237">MMSTGTAEPKLPSQVAELAAQQGLGELIDQRSNGNPFKGAVMALAGGLLSTVLSCGVLALAAQTVKFLRVIAILLFAVGIVSVAWSVVMLFRGFQAIYVYQGGVVYTRNGKARAARWSDVSEVEVQVIREGNLFAGNISNYVVKPVGQAPMRVSAIDIALPDGERDPIGALLIRLANETGRPVSQRLVGKK</sequence>
<protein>
    <recommendedName>
        <fullName evidence="4">PH domain-containing protein</fullName>
    </recommendedName>
</protein>
<evidence type="ECO:0000313" key="3">
    <source>
        <dbReference type="Proteomes" id="UP001501676"/>
    </source>
</evidence>
<dbReference type="InterPro" id="IPR046492">
    <property type="entry name" value="DUF6585"/>
</dbReference>
<gene>
    <name evidence="2" type="ORF">GCM10020369_35430</name>
</gene>
<accession>A0ABP6SZV3</accession>
<evidence type="ECO:0000256" key="1">
    <source>
        <dbReference type="SAM" id="Phobius"/>
    </source>
</evidence>
<feature type="transmembrane region" description="Helical" evidence="1">
    <location>
        <begin position="67"/>
        <end position="91"/>
    </location>
</feature>
<dbReference type="Pfam" id="PF20226">
    <property type="entry name" value="DUF6585"/>
    <property type="match status" value="1"/>
</dbReference>
<evidence type="ECO:0000313" key="2">
    <source>
        <dbReference type="EMBL" id="GAA3388601.1"/>
    </source>
</evidence>
<keyword evidence="3" id="KW-1185">Reference proteome</keyword>
<evidence type="ECO:0008006" key="4">
    <source>
        <dbReference type="Google" id="ProtNLM"/>
    </source>
</evidence>